<gene>
    <name evidence="2" type="ORF">CEUTPL_LOCUS696</name>
</gene>
<sequence length="229" mass="25695">MESCKDSPKELDIQKNNNPNYLLEEIEYTSPTDQAKIHVALPEDSPENEPEELENQSSIDAAEIHAEHEEIAELATNYQNAIGGINNACAYLNEEIEPRLIQGSSSATLYLGKEAGTLLGSLKTMSEKLLKKNFNYEGIERNLGKARFDMSRRSQQLESLTAILEHNLESLQSVMEYCSRDSEESVERIQTPQKNYSTNTASDISSFKSTDIVTSSPFNSFDRIDEGPY</sequence>
<dbReference type="EMBL" id="OU892277">
    <property type="protein sequence ID" value="CAG9759959.1"/>
    <property type="molecule type" value="Genomic_DNA"/>
</dbReference>
<protein>
    <submittedName>
        <fullName evidence="2">Uncharacterized protein</fullName>
    </submittedName>
</protein>
<evidence type="ECO:0000313" key="2">
    <source>
        <dbReference type="EMBL" id="CAG9759959.1"/>
    </source>
</evidence>
<dbReference type="AlphaFoldDB" id="A0A9N9MBZ2"/>
<keyword evidence="3" id="KW-1185">Reference proteome</keyword>
<accession>A0A9N9MBZ2</accession>
<feature type="region of interest" description="Disordered" evidence="1">
    <location>
        <begin position="33"/>
        <end position="57"/>
    </location>
</feature>
<dbReference type="Proteomes" id="UP001152799">
    <property type="component" value="Chromosome 1"/>
</dbReference>
<feature type="compositionally biased region" description="Acidic residues" evidence="1">
    <location>
        <begin position="44"/>
        <end position="54"/>
    </location>
</feature>
<reference evidence="2" key="1">
    <citation type="submission" date="2022-01" db="EMBL/GenBank/DDBJ databases">
        <authorList>
            <person name="King R."/>
        </authorList>
    </citation>
    <scope>NUCLEOTIDE SEQUENCE</scope>
</reference>
<evidence type="ECO:0000313" key="3">
    <source>
        <dbReference type="Proteomes" id="UP001152799"/>
    </source>
</evidence>
<organism evidence="2 3">
    <name type="scientific">Ceutorhynchus assimilis</name>
    <name type="common">cabbage seed weevil</name>
    <dbReference type="NCBI Taxonomy" id="467358"/>
    <lineage>
        <taxon>Eukaryota</taxon>
        <taxon>Metazoa</taxon>
        <taxon>Ecdysozoa</taxon>
        <taxon>Arthropoda</taxon>
        <taxon>Hexapoda</taxon>
        <taxon>Insecta</taxon>
        <taxon>Pterygota</taxon>
        <taxon>Neoptera</taxon>
        <taxon>Endopterygota</taxon>
        <taxon>Coleoptera</taxon>
        <taxon>Polyphaga</taxon>
        <taxon>Cucujiformia</taxon>
        <taxon>Curculionidae</taxon>
        <taxon>Ceutorhynchinae</taxon>
        <taxon>Ceutorhynchus</taxon>
    </lineage>
</organism>
<proteinExistence type="predicted"/>
<evidence type="ECO:0000256" key="1">
    <source>
        <dbReference type="SAM" id="MobiDB-lite"/>
    </source>
</evidence>
<name>A0A9N9MBZ2_9CUCU</name>